<reference evidence="13 14" key="1">
    <citation type="submission" date="2011-08" db="EMBL/GenBank/DDBJ databases">
        <authorList>
            <person name="Liu Z.J."/>
            <person name="Shi F.L."/>
            <person name="Lu J.Q."/>
            <person name="Li M."/>
            <person name="Wang Z.L."/>
        </authorList>
    </citation>
    <scope>NUCLEOTIDE SEQUENCE [LARGE SCALE GENOMIC DNA]</scope>
    <source>
        <strain evidence="13 14">USNM 41457</strain>
    </source>
</reference>
<sequence>MLLDNIPSNQIKNNFERNTLKHIIPTKSILLPSFSKPKCYVPLPVRKEFENPISLAKIQQIDYRKGYHFKPITLTDKFAHSTVKFLRSFADFYFKKDYNKRAVALETVAAIPGMIGGLYRHLYSLRSLKDNGEKISKLLKEAENERQHLLAFLAIKKPSIIDKILIHAVQPLFFSFYFMLYGFMPKTAHRFVGYLEEEAIRSYDMYEEEILKGNIKNVDISEGAKSYWKMPDNAKLLDLVRAVRADEAAHRDANHEFANEKPFKLA</sequence>
<evidence type="ECO:0000256" key="5">
    <source>
        <dbReference type="ARBA" id="ARBA00022692"/>
    </source>
</evidence>
<reference evidence="14" key="2">
    <citation type="submission" date="2015-07" db="EMBL/GenBank/DDBJ databases">
        <title>Contrasting host-pathogen interactions and genome evolution in two generalist and specialist microsporidian pathogens of mosquitoes.</title>
        <authorList>
            <consortium name="The Broad Institute Genomics Platform"/>
            <consortium name="The Broad Institute Genome Sequencing Center for Infectious Disease"/>
            <person name="Cuomo C.A."/>
            <person name="Sanscrainte N.D."/>
            <person name="Goldberg J.M."/>
            <person name="Heiman D."/>
            <person name="Young S."/>
            <person name="Zeng Q."/>
            <person name="Becnel J.J."/>
            <person name="Birren B.W."/>
        </authorList>
    </citation>
    <scope>NUCLEOTIDE SEQUENCE [LARGE SCALE GENOMIC DNA]</scope>
    <source>
        <strain evidence="14">USNM 41457</strain>
    </source>
</reference>
<keyword evidence="3" id="KW-0813">Transport</keyword>
<dbReference type="HOGENOM" id="CLU_081364_0_0_1"/>
<evidence type="ECO:0000256" key="1">
    <source>
        <dbReference type="ARBA" id="ARBA00004370"/>
    </source>
</evidence>
<dbReference type="GO" id="GO:0016020">
    <property type="term" value="C:membrane"/>
    <property type="evidence" value="ECO:0007669"/>
    <property type="project" value="UniProtKB-SubCell"/>
</dbReference>
<keyword evidence="6 12" id="KW-0479">Metal-binding</keyword>
<comment type="similarity">
    <text evidence="2 12">Belongs to the alternative oxidase family.</text>
</comment>
<dbReference type="GO" id="GO:0010230">
    <property type="term" value="P:alternative respiration"/>
    <property type="evidence" value="ECO:0007669"/>
    <property type="project" value="TreeGrafter"/>
</dbReference>
<keyword evidence="8" id="KW-1133">Transmembrane helix</keyword>
<dbReference type="EMBL" id="AFBI03000007">
    <property type="protein sequence ID" value="EJW05340.1"/>
    <property type="molecule type" value="Genomic_DNA"/>
</dbReference>
<keyword evidence="14" id="KW-1185">Reference proteome</keyword>
<evidence type="ECO:0000256" key="2">
    <source>
        <dbReference type="ARBA" id="ARBA00008388"/>
    </source>
</evidence>
<keyword evidence="4 12" id="KW-0679">Respiratory chain</keyword>
<dbReference type="OMA" id="RMHLMIF"/>
<name>J9DRY8_EDHAE</name>
<dbReference type="STRING" id="1003232.J9DRY8"/>
<evidence type="ECO:0000256" key="4">
    <source>
        <dbReference type="ARBA" id="ARBA00022660"/>
    </source>
</evidence>
<dbReference type="PANTHER" id="PTHR31803:SF3">
    <property type="entry name" value="ALTERNATIVE OXIDASE"/>
    <property type="match status" value="1"/>
</dbReference>
<dbReference type="GO" id="GO:0098803">
    <property type="term" value="C:respiratory chain complex"/>
    <property type="evidence" value="ECO:0007669"/>
    <property type="project" value="UniProtKB-UniRule"/>
</dbReference>
<evidence type="ECO:0000256" key="12">
    <source>
        <dbReference type="RuleBase" id="RU003779"/>
    </source>
</evidence>
<keyword evidence="5 12" id="KW-0812">Transmembrane</keyword>
<dbReference type="GO" id="GO:0046872">
    <property type="term" value="F:metal ion binding"/>
    <property type="evidence" value="ECO:0007669"/>
    <property type="project" value="UniProtKB-UniRule"/>
</dbReference>
<evidence type="ECO:0000256" key="3">
    <source>
        <dbReference type="ARBA" id="ARBA00022448"/>
    </source>
</evidence>
<dbReference type="InterPro" id="IPR038659">
    <property type="entry name" value="AOX_sf"/>
</dbReference>
<dbReference type="PANTHER" id="PTHR31803">
    <property type="entry name" value="ALTERNATIVE OXIDASE"/>
    <property type="match status" value="1"/>
</dbReference>
<evidence type="ECO:0000256" key="7">
    <source>
        <dbReference type="ARBA" id="ARBA00022982"/>
    </source>
</evidence>
<evidence type="ECO:0000256" key="11">
    <source>
        <dbReference type="ARBA" id="ARBA00023136"/>
    </source>
</evidence>
<comment type="cofactor">
    <cofactor evidence="12">
        <name>Fe cation</name>
        <dbReference type="ChEBI" id="CHEBI:24875"/>
    </cofactor>
    <text evidence="12">Binds 2 iron ions per subunit.</text>
</comment>
<accession>J9DRY8</accession>
<keyword evidence="11 12" id="KW-0472">Membrane</keyword>
<dbReference type="OrthoDB" id="16906at2759"/>
<gene>
    <name evidence="13" type="ORF">EDEG_00610</name>
</gene>
<dbReference type="AlphaFoldDB" id="J9DRY8"/>
<keyword evidence="9 12" id="KW-0560">Oxidoreductase</keyword>
<keyword evidence="10 12" id="KW-0408">Iron</keyword>
<dbReference type="Gene3D" id="1.20.1260.140">
    <property type="entry name" value="Alternative oxidase"/>
    <property type="match status" value="1"/>
</dbReference>
<dbReference type="Proteomes" id="UP000003163">
    <property type="component" value="Unassembled WGS sequence"/>
</dbReference>
<comment type="subcellular location">
    <subcellularLocation>
        <location evidence="1">Membrane</location>
    </subcellularLocation>
</comment>
<keyword evidence="7 12" id="KW-0249">Electron transport</keyword>
<dbReference type="InParanoid" id="J9DRY8"/>
<dbReference type="InterPro" id="IPR002680">
    <property type="entry name" value="AOX"/>
</dbReference>
<dbReference type="VEuPathDB" id="MicrosporidiaDB:EDEG_00610"/>
<dbReference type="EC" id="1.-.-.-" evidence="12"/>
<evidence type="ECO:0000256" key="8">
    <source>
        <dbReference type="ARBA" id="ARBA00022989"/>
    </source>
</evidence>
<evidence type="ECO:0000313" key="13">
    <source>
        <dbReference type="EMBL" id="EJW05340.1"/>
    </source>
</evidence>
<dbReference type="GO" id="GO:0009916">
    <property type="term" value="F:alternative oxidase activity"/>
    <property type="evidence" value="ECO:0007669"/>
    <property type="project" value="UniProtKB-UniRule"/>
</dbReference>
<comment type="caution">
    <text evidence="13">The sequence shown here is derived from an EMBL/GenBank/DDBJ whole genome shotgun (WGS) entry which is preliminary data.</text>
</comment>
<organism evidence="13 14">
    <name type="scientific">Edhazardia aedis (strain USNM 41457)</name>
    <name type="common">Microsporidian parasite</name>
    <dbReference type="NCBI Taxonomy" id="1003232"/>
    <lineage>
        <taxon>Eukaryota</taxon>
        <taxon>Fungi</taxon>
        <taxon>Fungi incertae sedis</taxon>
        <taxon>Microsporidia</taxon>
        <taxon>Edhazardia</taxon>
    </lineage>
</organism>
<evidence type="ECO:0000256" key="9">
    <source>
        <dbReference type="ARBA" id="ARBA00023002"/>
    </source>
</evidence>
<evidence type="ECO:0000313" key="14">
    <source>
        <dbReference type="Proteomes" id="UP000003163"/>
    </source>
</evidence>
<dbReference type="Pfam" id="PF01786">
    <property type="entry name" value="AOX"/>
    <property type="match status" value="1"/>
</dbReference>
<evidence type="ECO:0000256" key="10">
    <source>
        <dbReference type="ARBA" id="ARBA00023004"/>
    </source>
</evidence>
<proteinExistence type="inferred from homology"/>
<evidence type="ECO:0000256" key="6">
    <source>
        <dbReference type="ARBA" id="ARBA00022723"/>
    </source>
</evidence>
<protein>
    <recommendedName>
        <fullName evidence="12">Alternative oxidase</fullName>
        <ecNumber evidence="12">1.-.-.-</ecNumber>
    </recommendedName>
</protein>
<dbReference type="GO" id="GO:0005739">
    <property type="term" value="C:mitochondrion"/>
    <property type="evidence" value="ECO:0007669"/>
    <property type="project" value="TreeGrafter"/>
</dbReference>